<dbReference type="Pfam" id="PF14529">
    <property type="entry name" value="Exo_endo_phos_2"/>
    <property type="match status" value="1"/>
</dbReference>
<protein>
    <submittedName>
        <fullName evidence="2">Putative RNA-directed DNA polymerase from transposon X-element</fullName>
    </submittedName>
</protein>
<dbReference type="PANTHER" id="PTHR33395">
    <property type="entry name" value="TRANSCRIPTASE, PUTATIVE-RELATED-RELATED"/>
    <property type="match status" value="1"/>
</dbReference>
<evidence type="ECO:0000313" key="2">
    <source>
        <dbReference type="EMBL" id="JAP50756.1"/>
    </source>
</evidence>
<gene>
    <name evidence="2" type="primary">RTXE</name>
    <name evidence="2" type="ORF">TR136890</name>
</gene>
<dbReference type="PANTHER" id="PTHR33395:SF22">
    <property type="entry name" value="REVERSE TRANSCRIPTASE DOMAIN-CONTAINING PROTEIN"/>
    <property type="match status" value="1"/>
</dbReference>
<feature type="non-terminal residue" evidence="2">
    <location>
        <position position="640"/>
    </location>
</feature>
<reference evidence="2" key="1">
    <citation type="submission" date="2016-01" db="EMBL/GenBank/DDBJ databases">
        <title>Reference transcriptome for the parasite Schistocephalus solidus: insights into the molecular evolution of parasitism.</title>
        <authorList>
            <person name="Hebert F.O."/>
            <person name="Grambauer S."/>
            <person name="Barber I."/>
            <person name="Landry C.R."/>
            <person name="Aubin-Horth N."/>
        </authorList>
    </citation>
    <scope>NUCLEOTIDE SEQUENCE</scope>
</reference>
<dbReference type="InterPro" id="IPR000477">
    <property type="entry name" value="RT_dom"/>
</dbReference>
<evidence type="ECO:0000259" key="1">
    <source>
        <dbReference type="PROSITE" id="PS50878"/>
    </source>
</evidence>
<dbReference type="AlphaFoldDB" id="A0A0X3PU51"/>
<dbReference type="PROSITE" id="PS50878">
    <property type="entry name" value="RT_POL"/>
    <property type="match status" value="1"/>
</dbReference>
<dbReference type="CDD" id="cd01650">
    <property type="entry name" value="RT_nLTR_like"/>
    <property type="match status" value="1"/>
</dbReference>
<name>A0A0X3PU51_SCHSO</name>
<dbReference type="Pfam" id="PF00078">
    <property type="entry name" value="RVT_1"/>
    <property type="match status" value="1"/>
</dbReference>
<feature type="domain" description="Reverse transcriptase" evidence="1">
    <location>
        <begin position="449"/>
        <end position="640"/>
    </location>
</feature>
<keyword evidence="2" id="KW-0808">Transferase</keyword>
<dbReference type="InterPro" id="IPR005135">
    <property type="entry name" value="Endo/exonuclease/phosphatase"/>
</dbReference>
<keyword evidence="2" id="KW-0695">RNA-directed DNA polymerase</keyword>
<dbReference type="GO" id="GO:0003964">
    <property type="term" value="F:RNA-directed DNA polymerase activity"/>
    <property type="evidence" value="ECO:0007669"/>
    <property type="project" value="UniProtKB-KW"/>
</dbReference>
<keyword evidence="2" id="KW-0548">Nucleotidyltransferase</keyword>
<dbReference type="SUPFAM" id="SSF56219">
    <property type="entry name" value="DNase I-like"/>
    <property type="match status" value="1"/>
</dbReference>
<dbReference type="GO" id="GO:0007508">
    <property type="term" value="P:larval heart development"/>
    <property type="evidence" value="ECO:0007669"/>
    <property type="project" value="TreeGrafter"/>
</dbReference>
<dbReference type="InterPro" id="IPR036691">
    <property type="entry name" value="Endo/exonu/phosph_ase_sf"/>
</dbReference>
<accession>A0A0X3PU51</accession>
<proteinExistence type="predicted"/>
<dbReference type="EMBL" id="GEEE01012469">
    <property type="protein sequence ID" value="JAP50756.1"/>
    <property type="molecule type" value="Transcribed_RNA"/>
</dbReference>
<dbReference type="Gene3D" id="3.60.10.10">
    <property type="entry name" value="Endonuclease/exonuclease/phosphatase"/>
    <property type="match status" value="1"/>
</dbReference>
<sequence length="640" mass="72518">MAELRTVAFELDPDVLCITESWAHSLISDSTLAIDNFNLYRQDRAEKRGGGCLLYIKSSFVHFPFHLNISSFSGNVCFASVILPHNKKAVIGCVYNPPCYSGNESELCELFEKVADTQFDVKIIVGDFNLPDIDWQANSSPPKHQKLVDTINFTNMSQLVRSVTRNDNILDLIFTNDVHPLFMNFHHDLFTSDHAIIHCCFPIPLLTKPEFKCNNLDFANINHETVNNFVSTLDWHSIFLINDLNFFRELLQSLTEKIQSFIPFKIFNSHSASSTVPHFLQNRLKKLRKQLKDSSKSSLSVHLRIAQIFELASRIRLARDKRRESRALSDANSSKSVAQIFHVRSSAKRLNVTPPLLDCNRKFVTDDLGKAELLNSFFANHFTTETSPTPTIPLLSNSLLTTINFSPSCIQKEIAHLKNSHSVGTDNIPNSLIKQLRDFPPLLSKLYSVFLVNGFFPDYWKTSIIIPVFKSGSRSDIHNYRGVHKTPSLAKLFEKLIAKQITDFCISNKIINLSQHGFLPDRSCETCHMSFLNLLTSLRNDHLSVVVIYFDLSKAFDKVPHKRLLAKLEAIGFRSPLTDFIRSYLNDRKQKVLVGSSYSSATPIVSGVLQGTVLGPLLFLLYINDISSIVKHSQSFIYAD</sequence>
<dbReference type="GO" id="GO:0031012">
    <property type="term" value="C:extracellular matrix"/>
    <property type="evidence" value="ECO:0007669"/>
    <property type="project" value="TreeGrafter"/>
</dbReference>
<organism evidence="2">
    <name type="scientific">Schistocephalus solidus</name>
    <name type="common">Tapeworm</name>
    <dbReference type="NCBI Taxonomy" id="70667"/>
    <lineage>
        <taxon>Eukaryota</taxon>
        <taxon>Metazoa</taxon>
        <taxon>Spiralia</taxon>
        <taxon>Lophotrochozoa</taxon>
        <taxon>Platyhelminthes</taxon>
        <taxon>Cestoda</taxon>
        <taxon>Eucestoda</taxon>
        <taxon>Diphyllobothriidea</taxon>
        <taxon>Diphyllobothriidae</taxon>
        <taxon>Schistocephalus</taxon>
    </lineage>
</organism>
<dbReference type="GO" id="GO:0061343">
    <property type="term" value="P:cell adhesion involved in heart morphogenesis"/>
    <property type="evidence" value="ECO:0007669"/>
    <property type="project" value="TreeGrafter"/>
</dbReference>